<dbReference type="AlphaFoldDB" id="A0A1X4XW94"/>
<proteinExistence type="predicted"/>
<evidence type="ECO:0000313" key="3">
    <source>
        <dbReference type="Proteomes" id="UP000194141"/>
    </source>
</evidence>
<reference evidence="2 3" key="1">
    <citation type="journal article" date="2017" name="Front. Microbiol.">
        <title>Genome Sequence of Desulfurella amilsii Strain TR1 and Comparative Genomics of Desulfurellaceae Family.</title>
        <authorList>
            <person name="Florentino A.P."/>
            <person name="Stams A.J."/>
            <person name="Sanchez-Andrea I."/>
        </authorList>
    </citation>
    <scope>NUCLEOTIDE SEQUENCE [LARGE SCALE GENOMIC DNA]</scope>
    <source>
        <strain evidence="2 3">TR1</strain>
    </source>
</reference>
<dbReference type="RefSeq" id="WP_158090546.1">
    <property type="nucleotide sequence ID" value="NZ_MDSU01000018.1"/>
</dbReference>
<gene>
    <name evidence="2" type="ORF">DESAMIL20_1347</name>
</gene>
<dbReference type="Pfam" id="PF01814">
    <property type="entry name" value="Hemerythrin"/>
    <property type="match status" value="1"/>
</dbReference>
<dbReference type="InterPro" id="IPR012312">
    <property type="entry name" value="Hemerythrin-like"/>
</dbReference>
<keyword evidence="3" id="KW-1185">Reference proteome</keyword>
<accession>A0A1X4XW94</accession>
<dbReference type="EMBL" id="MDSU01000018">
    <property type="protein sequence ID" value="OSS41794.1"/>
    <property type="molecule type" value="Genomic_DNA"/>
</dbReference>
<evidence type="ECO:0000313" key="2">
    <source>
        <dbReference type="EMBL" id="OSS41794.1"/>
    </source>
</evidence>
<dbReference type="Proteomes" id="UP000194141">
    <property type="component" value="Unassembled WGS sequence"/>
</dbReference>
<sequence length="132" mass="15631">MSKLIDELLQEHKKLFSLLDELRNIGRKEVKEKLFESKNLFLSHLDKEDRLLYSKFDEAKNLGVNVEENVLKFKKEMEDISKDVVNFFDTYKAGIADNIQFAGDFGKIYSMIKIRMTKEEIQLYPVYEKHFG</sequence>
<dbReference type="OrthoDB" id="5455720at2"/>
<feature type="domain" description="Hemerythrin-like" evidence="1">
    <location>
        <begin position="4"/>
        <end position="126"/>
    </location>
</feature>
<name>A0A1X4XW94_9BACT</name>
<organism evidence="2 3">
    <name type="scientific">Desulfurella amilsii</name>
    <dbReference type="NCBI Taxonomy" id="1562698"/>
    <lineage>
        <taxon>Bacteria</taxon>
        <taxon>Pseudomonadati</taxon>
        <taxon>Campylobacterota</taxon>
        <taxon>Desulfurellia</taxon>
        <taxon>Desulfurellales</taxon>
        <taxon>Desulfurellaceae</taxon>
        <taxon>Desulfurella</taxon>
    </lineage>
</organism>
<evidence type="ECO:0000259" key="1">
    <source>
        <dbReference type="Pfam" id="PF01814"/>
    </source>
</evidence>
<dbReference type="STRING" id="1562698.DESAMIL20_1347"/>
<protein>
    <submittedName>
        <fullName evidence="2">Hemerythrin HHE cation binding domain protein</fullName>
    </submittedName>
</protein>
<comment type="caution">
    <text evidence="2">The sequence shown here is derived from an EMBL/GenBank/DDBJ whole genome shotgun (WGS) entry which is preliminary data.</text>
</comment>